<dbReference type="AlphaFoldDB" id="A0A811Q3Z4"/>
<reference evidence="2" key="1">
    <citation type="submission" date="2020-10" db="EMBL/GenBank/DDBJ databases">
        <authorList>
            <person name="Han B."/>
            <person name="Lu T."/>
            <person name="Zhao Q."/>
            <person name="Huang X."/>
            <person name="Zhao Y."/>
        </authorList>
    </citation>
    <scope>NUCLEOTIDE SEQUENCE</scope>
</reference>
<name>A0A811Q3Z4_9POAL</name>
<dbReference type="Proteomes" id="UP000604825">
    <property type="component" value="Unassembled WGS sequence"/>
</dbReference>
<sequence>MVAPQLLRTGSGGGHEPTPTPTPTPSYGTTPSTPSTPTYGVPEIPKHGFVGSCDYWKSHLDMIIAVIGSLGNIGKTFGAAYSLIIGKKLENLHDEL</sequence>
<dbReference type="PANTHER" id="PTHR33210">
    <property type="entry name" value="PROTODERMAL FACTOR 1"/>
    <property type="match status" value="1"/>
</dbReference>
<dbReference type="OrthoDB" id="696797at2759"/>
<gene>
    <name evidence="2" type="ORF">NCGR_LOCUS35073</name>
</gene>
<protein>
    <submittedName>
        <fullName evidence="2">Uncharacterized protein</fullName>
    </submittedName>
</protein>
<proteinExistence type="predicted"/>
<feature type="compositionally biased region" description="Low complexity" evidence="1">
    <location>
        <begin position="25"/>
        <end position="40"/>
    </location>
</feature>
<evidence type="ECO:0000256" key="1">
    <source>
        <dbReference type="SAM" id="MobiDB-lite"/>
    </source>
</evidence>
<evidence type="ECO:0000313" key="2">
    <source>
        <dbReference type="EMBL" id="CAD6251323.1"/>
    </source>
</evidence>
<dbReference type="InterPro" id="IPR039923">
    <property type="entry name" value="Protodermal_1"/>
</dbReference>
<evidence type="ECO:0000313" key="3">
    <source>
        <dbReference type="Proteomes" id="UP000604825"/>
    </source>
</evidence>
<feature type="region of interest" description="Disordered" evidence="1">
    <location>
        <begin position="1"/>
        <end position="41"/>
    </location>
</feature>
<organism evidence="2 3">
    <name type="scientific">Miscanthus lutarioriparius</name>
    <dbReference type="NCBI Taxonomy" id="422564"/>
    <lineage>
        <taxon>Eukaryota</taxon>
        <taxon>Viridiplantae</taxon>
        <taxon>Streptophyta</taxon>
        <taxon>Embryophyta</taxon>
        <taxon>Tracheophyta</taxon>
        <taxon>Spermatophyta</taxon>
        <taxon>Magnoliopsida</taxon>
        <taxon>Liliopsida</taxon>
        <taxon>Poales</taxon>
        <taxon>Poaceae</taxon>
        <taxon>PACMAD clade</taxon>
        <taxon>Panicoideae</taxon>
        <taxon>Andropogonodae</taxon>
        <taxon>Andropogoneae</taxon>
        <taxon>Saccharinae</taxon>
        <taxon>Miscanthus</taxon>
    </lineage>
</organism>
<accession>A0A811Q3Z4</accession>
<comment type="caution">
    <text evidence="2">The sequence shown here is derived from an EMBL/GenBank/DDBJ whole genome shotgun (WGS) entry which is preliminary data.</text>
</comment>
<dbReference type="PANTHER" id="PTHR33210:SF14">
    <property type="entry name" value="MEIOSIS 5"/>
    <property type="match status" value="1"/>
</dbReference>
<dbReference type="EMBL" id="CAJGYO010000008">
    <property type="protein sequence ID" value="CAD6251323.1"/>
    <property type="molecule type" value="Genomic_DNA"/>
</dbReference>
<keyword evidence="3" id="KW-1185">Reference proteome</keyword>